<evidence type="ECO:0000313" key="5">
    <source>
        <dbReference type="Proteomes" id="UP000419138"/>
    </source>
</evidence>
<keyword evidence="2" id="KW-1133">Transmembrane helix</keyword>
<dbReference type="EMBL" id="VCLA01000180">
    <property type="protein sequence ID" value="MQT03929.1"/>
    <property type="molecule type" value="Genomic_DNA"/>
</dbReference>
<comment type="caution">
    <text evidence="4">The sequence shown here is derived from an EMBL/GenBank/DDBJ whole genome shotgun (WGS) entry which is preliminary data.</text>
</comment>
<keyword evidence="2" id="KW-0812">Transmembrane</keyword>
<feature type="transmembrane region" description="Helical" evidence="2">
    <location>
        <begin position="163"/>
        <end position="182"/>
    </location>
</feature>
<feature type="transmembrane region" description="Helical" evidence="2">
    <location>
        <begin position="80"/>
        <end position="101"/>
    </location>
</feature>
<feature type="region of interest" description="Disordered" evidence="1">
    <location>
        <begin position="1"/>
        <end position="66"/>
    </location>
</feature>
<dbReference type="InterPro" id="IPR036938">
    <property type="entry name" value="PAP2/HPO_sf"/>
</dbReference>
<dbReference type="CDD" id="cd03392">
    <property type="entry name" value="PAP2_like_2"/>
    <property type="match status" value="1"/>
</dbReference>
<feature type="transmembrane region" description="Helical" evidence="2">
    <location>
        <begin position="194"/>
        <end position="214"/>
    </location>
</feature>
<proteinExistence type="predicted"/>
<dbReference type="SUPFAM" id="SSF48317">
    <property type="entry name" value="Acid phosphatase/Vanadium-dependent haloperoxidase"/>
    <property type="match status" value="1"/>
</dbReference>
<gene>
    <name evidence="4" type="ORF">FF041_28290</name>
</gene>
<feature type="transmembrane region" description="Helical" evidence="2">
    <location>
        <begin position="132"/>
        <end position="151"/>
    </location>
</feature>
<feature type="transmembrane region" description="Helical" evidence="2">
    <location>
        <begin position="252"/>
        <end position="270"/>
    </location>
</feature>
<dbReference type="RefSeq" id="WP_153525420.1">
    <property type="nucleotide sequence ID" value="NZ_JBEPDZ010000025.1"/>
</dbReference>
<dbReference type="Gene3D" id="1.20.144.10">
    <property type="entry name" value="Phosphatidic acid phosphatase type 2/haloperoxidase"/>
    <property type="match status" value="1"/>
</dbReference>
<keyword evidence="2" id="KW-0472">Membrane</keyword>
<dbReference type="AlphaFoldDB" id="A0A646KNN0"/>
<evidence type="ECO:0000259" key="3">
    <source>
        <dbReference type="SMART" id="SM00014"/>
    </source>
</evidence>
<evidence type="ECO:0000256" key="2">
    <source>
        <dbReference type="SAM" id="Phobius"/>
    </source>
</evidence>
<sequence length="293" mass="30016">MRETPRSQGTASEPGTAHPQPCPGCAFAHTTGASRSGTPHRSDSRSPQTPRGVRQTDPAGCFGTTPPVPKRPALLRTLPAVALCAVVLCAALFALITWQIAADGPLRSLDERAGRALAGHGPRALTEALADLGAVAIALPVLAAAIAYTLLRDRAARRYEALGAVLAMAAVPALVVPLKALIDRPGPLTDATGYYPSGHTATAMAAYTGAALLLGPYLPEALRNAALPAAGVLSLATGVGLVLRGYHWPLDVVGSWCLCAAVLLIVSSGTRRINSRCTRRSSGRTAAGCSGPS</sequence>
<reference evidence="4 5" key="1">
    <citation type="submission" date="2019-05" db="EMBL/GenBank/DDBJ databases">
        <title>Comparative genomics and metabolomics analyses of clavulanic acid producing Streptomyces species provides insight into specialized metabolism and evolution of beta-lactam biosynthetic gene clusters.</title>
        <authorList>
            <person name="Moore M.A."/>
            <person name="Cruz-Morales P."/>
            <person name="Barona Gomez F."/>
            <person name="Kapil T."/>
        </authorList>
    </citation>
    <scope>NUCLEOTIDE SEQUENCE [LARGE SCALE GENOMIC DNA]</scope>
    <source>
        <strain evidence="4 5">NRRL 5741</strain>
    </source>
</reference>
<evidence type="ECO:0000313" key="4">
    <source>
        <dbReference type="EMBL" id="MQT03929.1"/>
    </source>
</evidence>
<name>A0A646KNN0_STRJU</name>
<feature type="domain" description="Phosphatidic acid phosphatase type 2/haloperoxidase" evidence="3">
    <location>
        <begin position="161"/>
        <end position="267"/>
    </location>
</feature>
<feature type="compositionally biased region" description="Polar residues" evidence="1">
    <location>
        <begin position="1"/>
        <end position="13"/>
    </location>
</feature>
<dbReference type="Proteomes" id="UP000419138">
    <property type="component" value="Unassembled WGS sequence"/>
</dbReference>
<dbReference type="SMART" id="SM00014">
    <property type="entry name" value="acidPPc"/>
    <property type="match status" value="1"/>
</dbReference>
<dbReference type="Pfam" id="PF01569">
    <property type="entry name" value="PAP2"/>
    <property type="match status" value="1"/>
</dbReference>
<organism evidence="4 5">
    <name type="scientific">Streptomyces jumonjinensis</name>
    <dbReference type="NCBI Taxonomy" id="1945"/>
    <lineage>
        <taxon>Bacteria</taxon>
        <taxon>Bacillati</taxon>
        <taxon>Actinomycetota</taxon>
        <taxon>Actinomycetes</taxon>
        <taxon>Kitasatosporales</taxon>
        <taxon>Streptomycetaceae</taxon>
        <taxon>Streptomyces</taxon>
    </lineage>
</organism>
<dbReference type="OrthoDB" id="4870188at2"/>
<accession>A0A646KNN0</accession>
<evidence type="ECO:0000256" key="1">
    <source>
        <dbReference type="SAM" id="MobiDB-lite"/>
    </source>
</evidence>
<feature type="transmembrane region" description="Helical" evidence="2">
    <location>
        <begin position="226"/>
        <end position="246"/>
    </location>
</feature>
<protein>
    <submittedName>
        <fullName evidence="4">Phosphatase PAP2 family protein</fullName>
    </submittedName>
</protein>
<dbReference type="InterPro" id="IPR000326">
    <property type="entry name" value="PAP2/HPO"/>
</dbReference>
<feature type="compositionally biased region" description="Polar residues" evidence="1">
    <location>
        <begin position="31"/>
        <end position="49"/>
    </location>
</feature>
<keyword evidence="5" id="KW-1185">Reference proteome</keyword>